<evidence type="ECO:0000256" key="1">
    <source>
        <dbReference type="SAM" id="MobiDB-lite"/>
    </source>
</evidence>
<organism evidence="2 3">
    <name type="scientific">Trichophyton interdigitale (strain MR816)</name>
    <dbReference type="NCBI Taxonomy" id="1215338"/>
    <lineage>
        <taxon>Eukaryota</taxon>
        <taxon>Fungi</taxon>
        <taxon>Dikarya</taxon>
        <taxon>Ascomycota</taxon>
        <taxon>Pezizomycotina</taxon>
        <taxon>Eurotiomycetes</taxon>
        <taxon>Eurotiomycetidae</taxon>
        <taxon>Onygenales</taxon>
        <taxon>Arthrodermataceae</taxon>
        <taxon>Trichophyton</taxon>
    </lineage>
</organism>
<evidence type="ECO:0000313" key="3">
    <source>
        <dbReference type="Proteomes" id="UP000024533"/>
    </source>
</evidence>
<dbReference type="AlphaFoldDB" id="A0A059J0T4"/>
<dbReference type="HOGENOM" id="CLU_2279442_0_0_1"/>
<accession>A0A059J0T4</accession>
<comment type="caution">
    <text evidence="2">The sequence shown here is derived from an EMBL/GenBank/DDBJ whole genome shotgun (WGS) entry which is preliminary data.</text>
</comment>
<keyword evidence="3" id="KW-1185">Reference proteome</keyword>
<proteinExistence type="predicted"/>
<reference evidence="2 3" key="1">
    <citation type="submission" date="2014-02" db="EMBL/GenBank/DDBJ databases">
        <title>The Genome Sequence of Trichophyton interdigitale MR816.</title>
        <authorList>
            <consortium name="The Broad Institute Genomics Platform"/>
            <person name="Cuomo C.A."/>
            <person name="White T.C."/>
            <person name="Graser Y."/>
            <person name="Martinez-Rossi N."/>
            <person name="Heitman J."/>
            <person name="Young S.K."/>
            <person name="Zeng Q."/>
            <person name="Gargeya S."/>
            <person name="Abouelleil A."/>
            <person name="Alvarado L."/>
            <person name="Chapman S.B."/>
            <person name="Gainer-Dewar J."/>
            <person name="Goldberg J."/>
            <person name="Griggs A."/>
            <person name="Gujja S."/>
            <person name="Hansen M."/>
            <person name="Howarth C."/>
            <person name="Imamovic A."/>
            <person name="Larimer J."/>
            <person name="Martinez D."/>
            <person name="Murphy C."/>
            <person name="Pearson M.D."/>
            <person name="Persinoti G."/>
            <person name="Poon T."/>
            <person name="Priest M."/>
            <person name="Roberts A.D."/>
            <person name="Saif S."/>
            <person name="Shea T.D."/>
            <person name="Sykes S.N."/>
            <person name="Wortman J."/>
            <person name="Nusbaum C."/>
            <person name="Birren B."/>
        </authorList>
    </citation>
    <scope>NUCLEOTIDE SEQUENCE [LARGE SCALE GENOMIC DNA]</scope>
    <source>
        <strain evidence="2 3">MR816</strain>
    </source>
</reference>
<feature type="region of interest" description="Disordered" evidence="1">
    <location>
        <begin position="1"/>
        <end position="24"/>
    </location>
</feature>
<sequence>MATGSPDLSAAEKRTSERNAPEFRTRLDLAKTALSGESGHSGLGDAAHSLLLSLKKLLWESTKLWENPVRGMVVKCNEDIVAKVITGNKDYTEYTSLKFLAK</sequence>
<feature type="compositionally biased region" description="Basic and acidic residues" evidence="1">
    <location>
        <begin position="10"/>
        <end position="24"/>
    </location>
</feature>
<evidence type="ECO:0000313" key="2">
    <source>
        <dbReference type="EMBL" id="KDB21389.1"/>
    </source>
</evidence>
<dbReference type="STRING" id="1215338.A0A059J0T4"/>
<dbReference type="OrthoDB" id="2906425at2759"/>
<dbReference type="EMBL" id="AOKY01000498">
    <property type="protein sequence ID" value="KDB21389.1"/>
    <property type="molecule type" value="Genomic_DNA"/>
</dbReference>
<protein>
    <submittedName>
        <fullName evidence="2">Uncharacterized protein</fullName>
    </submittedName>
</protein>
<dbReference type="Proteomes" id="UP000024533">
    <property type="component" value="Unassembled WGS sequence"/>
</dbReference>
<name>A0A059J0T4_TRIIM</name>
<gene>
    <name evidence="2" type="ORF">H109_06687</name>
</gene>